<name>A0ACB8EH65_9SAUR</name>
<reference evidence="1" key="1">
    <citation type="submission" date="2021-08" db="EMBL/GenBank/DDBJ databases">
        <title>The first chromosome-level gecko genome reveals the dynamic sex chromosomes of Neotropical dwarf geckos (Sphaerodactylidae: Sphaerodactylus).</title>
        <authorList>
            <person name="Pinto B.J."/>
            <person name="Keating S.E."/>
            <person name="Gamble T."/>
        </authorList>
    </citation>
    <scope>NUCLEOTIDE SEQUENCE</scope>
    <source>
        <strain evidence="1">TG3544</strain>
    </source>
</reference>
<dbReference type="EMBL" id="CM037616">
    <property type="protein sequence ID" value="KAH7991835.1"/>
    <property type="molecule type" value="Genomic_DNA"/>
</dbReference>
<proteinExistence type="predicted"/>
<dbReference type="Proteomes" id="UP000827872">
    <property type="component" value="Linkage Group LG03"/>
</dbReference>
<protein>
    <submittedName>
        <fullName evidence="1">FERM domain-containing protein 4B</fullName>
    </submittedName>
</protein>
<accession>A0ACB8EH65</accession>
<evidence type="ECO:0000313" key="1">
    <source>
        <dbReference type="EMBL" id="KAH7991835.1"/>
    </source>
</evidence>
<organism evidence="1 2">
    <name type="scientific">Sphaerodactylus townsendi</name>
    <dbReference type="NCBI Taxonomy" id="933632"/>
    <lineage>
        <taxon>Eukaryota</taxon>
        <taxon>Metazoa</taxon>
        <taxon>Chordata</taxon>
        <taxon>Craniata</taxon>
        <taxon>Vertebrata</taxon>
        <taxon>Euteleostomi</taxon>
        <taxon>Lepidosauria</taxon>
        <taxon>Squamata</taxon>
        <taxon>Bifurcata</taxon>
        <taxon>Gekkota</taxon>
        <taxon>Sphaerodactylidae</taxon>
        <taxon>Sphaerodactylus</taxon>
    </lineage>
</organism>
<evidence type="ECO:0000313" key="2">
    <source>
        <dbReference type="Proteomes" id="UP000827872"/>
    </source>
</evidence>
<gene>
    <name evidence="1" type="primary">FRMD4B_3</name>
    <name evidence="1" type="ORF">K3G42_013708</name>
</gene>
<sequence>MSYDTIVVGGRKYSVCEQNSQILGSDPPLTEKNVIVVFAMTEGRHCQVQLLDDRKLELLVQPKLLSRELLDLVASHFSLKEKEYFGITFIDDTGQTIWLQLDHRVLEHDLPKKPGPVPLYFAVRFYIESISFLKDKTTVELFFLNAKACVHKDA</sequence>
<comment type="caution">
    <text evidence="1">The sequence shown here is derived from an EMBL/GenBank/DDBJ whole genome shotgun (WGS) entry which is preliminary data.</text>
</comment>
<keyword evidence="2" id="KW-1185">Reference proteome</keyword>